<dbReference type="RefSeq" id="WP_110076172.1">
    <property type="nucleotide sequence ID" value="NZ_QGTT01000010.1"/>
</dbReference>
<evidence type="ECO:0000313" key="1">
    <source>
        <dbReference type="EMBL" id="PWW11825.1"/>
    </source>
</evidence>
<gene>
    <name evidence="1" type="ORF">DET45_11010</name>
</gene>
<organism evidence="1 2">
    <name type="scientific">Pseudidiomarina maritima</name>
    <dbReference type="NCBI Taxonomy" id="519453"/>
    <lineage>
        <taxon>Bacteria</taxon>
        <taxon>Pseudomonadati</taxon>
        <taxon>Pseudomonadota</taxon>
        <taxon>Gammaproteobacteria</taxon>
        <taxon>Alteromonadales</taxon>
        <taxon>Idiomarinaceae</taxon>
        <taxon>Pseudidiomarina</taxon>
    </lineage>
</organism>
<proteinExistence type="predicted"/>
<dbReference type="OrthoDB" id="6241111at2"/>
<comment type="caution">
    <text evidence="1">The sequence shown here is derived from an EMBL/GenBank/DDBJ whole genome shotgun (WGS) entry which is preliminary data.</text>
</comment>
<protein>
    <submittedName>
        <fullName evidence="1">Uncharacterized protein</fullName>
    </submittedName>
</protein>
<reference evidence="1 2" key="1">
    <citation type="submission" date="2018-05" db="EMBL/GenBank/DDBJ databases">
        <title>Freshwater and sediment microbial communities from various areas in North America, analyzing microbe dynamics in response to fracking.</title>
        <authorList>
            <person name="Lamendella R."/>
        </authorList>
    </citation>
    <scope>NUCLEOTIDE SEQUENCE [LARGE SCALE GENOMIC DNA]</scope>
    <source>
        <strain evidence="1 2">125B1</strain>
    </source>
</reference>
<keyword evidence="2" id="KW-1185">Reference proteome</keyword>
<accession>A0A317Q706</accession>
<evidence type="ECO:0000313" key="2">
    <source>
        <dbReference type="Proteomes" id="UP000246964"/>
    </source>
</evidence>
<sequence length="142" mass="16182">MFNRRRIRPIIISLIIMVLLALAWLPTGNLLPEQRSNKPFLFISYSTPVPNNSALQDVLFDVQQRLEQRHEWKLIDEPADYAWQLTVSVSQPDNLELLGELTGSNADLQRFKIQGRPEAMGALPEQYVKVLIDLVEAGDNAQ</sequence>
<name>A0A317Q706_9GAMM</name>
<dbReference type="EMBL" id="QGTT01000010">
    <property type="protein sequence ID" value="PWW11825.1"/>
    <property type="molecule type" value="Genomic_DNA"/>
</dbReference>
<dbReference type="Proteomes" id="UP000246964">
    <property type="component" value="Unassembled WGS sequence"/>
</dbReference>
<dbReference type="AlphaFoldDB" id="A0A317Q706"/>